<keyword evidence="1" id="KW-0808">Transferase</keyword>
<dbReference type="PROSITE" id="PS51186">
    <property type="entry name" value="GNAT"/>
    <property type="match status" value="1"/>
</dbReference>
<organism evidence="4 5">
    <name type="scientific">Paenibacillus agilis</name>
    <dbReference type="NCBI Taxonomy" id="3020863"/>
    <lineage>
        <taxon>Bacteria</taxon>
        <taxon>Bacillati</taxon>
        <taxon>Bacillota</taxon>
        <taxon>Bacilli</taxon>
        <taxon>Bacillales</taxon>
        <taxon>Paenibacillaceae</taxon>
        <taxon>Paenibacillus</taxon>
    </lineage>
</organism>
<dbReference type="PANTHER" id="PTHR43877">
    <property type="entry name" value="AMINOALKYLPHOSPHONATE N-ACETYLTRANSFERASE-RELATED-RELATED"/>
    <property type="match status" value="1"/>
</dbReference>
<dbReference type="AlphaFoldDB" id="A0A559IYG1"/>
<dbReference type="EMBL" id="VNJK01000001">
    <property type="protein sequence ID" value="TVX92672.1"/>
    <property type="molecule type" value="Genomic_DNA"/>
</dbReference>
<sequence length="167" mass="19694">MNIRPILKEDAIHVQLVAKQSWNAAYGDIYPQSFIEEFVSSAYSMDNLERSAERDAQREERHFYVCELEGAIIAFAQVMKQESAGEYELLRIYVHPDRQNAGAGRLLLSNYLSTMPHMNKLVAWVEDKNELGRRFYERNGFVQTSHMVEKHEHFETQLIEYTWQRTF</sequence>
<reference evidence="4 5" key="1">
    <citation type="submission" date="2019-07" db="EMBL/GenBank/DDBJ databases">
        <authorList>
            <person name="Kim J."/>
        </authorList>
    </citation>
    <scope>NUCLEOTIDE SEQUENCE [LARGE SCALE GENOMIC DNA]</scope>
    <source>
        <strain evidence="4 5">N4</strain>
    </source>
</reference>
<dbReference type="InterPro" id="IPR016181">
    <property type="entry name" value="Acyl_CoA_acyltransferase"/>
</dbReference>
<evidence type="ECO:0000313" key="4">
    <source>
        <dbReference type="EMBL" id="TVX92672.1"/>
    </source>
</evidence>
<comment type="caution">
    <text evidence="4">The sequence shown here is derived from an EMBL/GenBank/DDBJ whole genome shotgun (WGS) entry which is preliminary data.</text>
</comment>
<dbReference type="Proteomes" id="UP000318102">
    <property type="component" value="Unassembled WGS sequence"/>
</dbReference>
<dbReference type="GO" id="GO:0016747">
    <property type="term" value="F:acyltransferase activity, transferring groups other than amino-acyl groups"/>
    <property type="evidence" value="ECO:0007669"/>
    <property type="project" value="InterPro"/>
</dbReference>
<dbReference type="Gene3D" id="3.40.630.30">
    <property type="match status" value="1"/>
</dbReference>
<dbReference type="CDD" id="cd04301">
    <property type="entry name" value="NAT_SF"/>
    <property type="match status" value="1"/>
</dbReference>
<dbReference type="InterPro" id="IPR050832">
    <property type="entry name" value="Bact_Acetyltransf"/>
</dbReference>
<evidence type="ECO:0000256" key="2">
    <source>
        <dbReference type="ARBA" id="ARBA00023315"/>
    </source>
</evidence>
<evidence type="ECO:0000259" key="3">
    <source>
        <dbReference type="PROSITE" id="PS51186"/>
    </source>
</evidence>
<accession>A0A559IYG1</accession>
<evidence type="ECO:0000313" key="5">
    <source>
        <dbReference type="Proteomes" id="UP000318102"/>
    </source>
</evidence>
<dbReference type="OrthoDB" id="794462at2"/>
<feature type="domain" description="N-acetyltransferase" evidence="3">
    <location>
        <begin position="1"/>
        <end position="167"/>
    </location>
</feature>
<keyword evidence="5" id="KW-1185">Reference proteome</keyword>
<gene>
    <name evidence="4" type="ORF">FPZ44_06195</name>
</gene>
<name>A0A559IYG1_9BACL</name>
<dbReference type="RefSeq" id="WP_144988359.1">
    <property type="nucleotide sequence ID" value="NZ_VNJK01000001.1"/>
</dbReference>
<protein>
    <submittedName>
        <fullName evidence="4">GNAT family N-acetyltransferase</fullName>
    </submittedName>
</protein>
<dbReference type="Pfam" id="PF00583">
    <property type="entry name" value="Acetyltransf_1"/>
    <property type="match status" value="1"/>
</dbReference>
<dbReference type="SUPFAM" id="SSF55729">
    <property type="entry name" value="Acyl-CoA N-acyltransferases (Nat)"/>
    <property type="match status" value="1"/>
</dbReference>
<keyword evidence="2" id="KW-0012">Acyltransferase</keyword>
<dbReference type="InterPro" id="IPR000182">
    <property type="entry name" value="GNAT_dom"/>
</dbReference>
<proteinExistence type="predicted"/>
<evidence type="ECO:0000256" key="1">
    <source>
        <dbReference type="ARBA" id="ARBA00022679"/>
    </source>
</evidence>